<dbReference type="Gene3D" id="3.90.1150.10">
    <property type="entry name" value="Aspartate Aminotransferase, domain 1"/>
    <property type="match status" value="1"/>
</dbReference>
<dbReference type="AlphaFoldDB" id="A0A1H5V3P2"/>
<dbReference type="InterPro" id="IPR015424">
    <property type="entry name" value="PyrdxlP-dep_Trfase"/>
</dbReference>
<comment type="cofactor">
    <cofactor evidence="1 3">
        <name>pyridoxal 5'-phosphate</name>
        <dbReference type="ChEBI" id="CHEBI:597326"/>
    </cofactor>
</comment>
<dbReference type="EC" id="2.6.1.-" evidence="3"/>
<dbReference type="InterPro" id="IPR004839">
    <property type="entry name" value="Aminotransferase_I/II_large"/>
</dbReference>
<keyword evidence="2" id="KW-0663">Pyridoxal phosphate</keyword>
<dbReference type="Proteomes" id="UP000236742">
    <property type="component" value="Unassembled WGS sequence"/>
</dbReference>
<evidence type="ECO:0000256" key="1">
    <source>
        <dbReference type="ARBA" id="ARBA00001933"/>
    </source>
</evidence>
<reference evidence="5 6" key="1">
    <citation type="submission" date="2016-10" db="EMBL/GenBank/DDBJ databases">
        <authorList>
            <person name="de Groot N.N."/>
        </authorList>
    </citation>
    <scope>NUCLEOTIDE SEQUENCE [LARGE SCALE GENOMIC DNA]</scope>
    <source>
        <strain evidence="5 6">DSM 23413</strain>
    </source>
</reference>
<dbReference type="GO" id="GO:0008483">
    <property type="term" value="F:transaminase activity"/>
    <property type="evidence" value="ECO:0007669"/>
    <property type="project" value="UniProtKB-KW"/>
</dbReference>
<dbReference type="Pfam" id="PF00155">
    <property type="entry name" value="Aminotran_1_2"/>
    <property type="match status" value="1"/>
</dbReference>
<evidence type="ECO:0000313" key="5">
    <source>
        <dbReference type="EMBL" id="SEF81919.1"/>
    </source>
</evidence>
<dbReference type="PROSITE" id="PS00105">
    <property type="entry name" value="AA_TRANSFER_CLASS_1"/>
    <property type="match status" value="1"/>
</dbReference>
<dbReference type="InterPro" id="IPR015422">
    <property type="entry name" value="PyrdxlP-dep_Trfase_small"/>
</dbReference>
<keyword evidence="3" id="KW-0808">Transferase</keyword>
<evidence type="ECO:0000259" key="4">
    <source>
        <dbReference type="Pfam" id="PF00155"/>
    </source>
</evidence>
<organism evidence="5 6">
    <name type="scientific">Jhaorihella thermophila</name>
    <dbReference type="NCBI Taxonomy" id="488547"/>
    <lineage>
        <taxon>Bacteria</taxon>
        <taxon>Pseudomonadati</taxon>
        <taxon>Pseudomonadota</taxon>
        <taxon>Alphaproteobacteria</taxon>
        <taxon>Rhodobacterales</taxon>
        <taxon>Paracoccaceae</taxon>
        <taxon>Jhaorihella</taxon>
    </lineage>
</organism>
<name>A0A1H5V3P2_9RHOB</name>
<dbReference type="EMBL" id="FNVD01000005">
    <property type="protein sequence ID" value="SEF81919.1"/>
    <property type="molecule type" value="Genomic_DNA"/>
</dbReference>
<dbReference type="Gene3D" id="3.40.640.10">
    <property type="entry name" value="Type I PLP-dependent aspartate aminotransferase-like (Major domain)"/>
    <property type="match status" value="1"/>
</dbReference>
<dbReference type="RefSeq" id="WP_104007585.1">
    <property type="nucleotide sequence ID" value="NZ_FNVD01000005.1"/>
</dbReference>
<comment type="similarity">
    <text evidence="3">Belongs to the class-I pyridoxal-phosphate-dependent aminotransferase family.</text>
</comment>
<dbReference type="InterPro" id="IPR015421">
    <property type="entry name" value="PyrdxlP-dep_Trfase_major"/>
</dbReference>
<dbReference type="PANTHER" id="PTHR42885">
    <property type="entry name" value="HISTIDINOL-PHOSPHATE AMINOTRANSFERASE-RELATED"/>
    <property type="match status" value="1"/>
</dbReference>
<feature type="domain" description="Aminotransferase class I/classII large" evidence="4">
    <location>
        <begin position="136"/>
        <end position="307"/>
    </location>
</feature>
<evidence type="ECO:0000313" key="6">
    <source>
        <dbReference type="Proteomes" id="UP000236742"/>
    </source>
</evidence>
<keyword evidence="3" id="KW-0032">Aminotransferase</keyword>
<dbReference type="OrthoDB" id="9799304at2"/>
<dbReference type="PANTHER" id="PTHR42885:SF1">
    <property type="entry name" value="THREONINE-PHOSPHATE DECARBOXYLASE"/>
    <property type="match status" value="1"/>
</dbReference>
<keyword evidence="6" id="KW-1185">Reference proteome</keyword>
<gene>
    <name evidence="5" type="ORF">SAMN05421751_105132</name>
</gene>
<proteinExistence type="inferred from homology"/>
<evidence type="ECO:0000256" key="3">
    <source>
        <dbReference type="RuleBase" id="RU000481"/>
    </source>
</evidence>
<dbReference type="SUPFAM" id="SSF53383">
    <property type="entry name" value="PLP-dependent transferases"/>
    <property type="match status" value="1"/>
</dbReference>
<dbReference type="InterPro" id="IPR004838">
    <property type="entry name" value="NHTrfase_class1_PyrdxlP-BS"/>
</dbReference>
<protein>
    <recommendedName>
        <fullName evidence="3">Aminotransferase</fullName>
        <ecNumber evidence="3">2.6.1.-</ecNumber>
    </recommendedName>
</protein>
<dbReference type="GO" id="GO:0030170">
    <property type="term" value="F:pyridoxal phosphate binding"/>
    <property type="evidence" value="ECO:0007669"/>
    <property type="project" value="InterPro"/>
</dbReference>
<dbReference type="CDD" id="cd00609">
    <property type="entry name" value="AAT_like"/>
    <property type="match status" value="1"/>
</dbReference>
<evidence type="ECO:0000256" key="2">
    <source>
        <dbReference type="ARBA" id="ARBA00022898"/>
    </source>
</evidence>
<sequence>MTAQPSIQPLDSRDHGGGLDAAINRFGGARADWVDLSTGINPEHYPIPSLEPQDWTALPDHAAQDAIISAARAFWSVPDGAAILPAPGASALIARIPALMRPATVRIERPTYNEHAAAFAAHGWTVADRGPAEACVLVHPNNPDGRLWSAADADAPLVVIDESFCDVAPDQSLVHLAERPGRIVLKSFGKFWGLAGLRLGFAIARPATIARLGALLGPWPVSGPALRIGAAALRDADWAAATRARLVRDSARLDAIMTARGASVAGGTTLFRLYRVDAAAAWQDRLARGRVWSRIFPYSTTFLRLGLPPADRWDQLEAAL</sequence>
<accession>A0A1H5V3P2</accession>